<dbReference type="CDD" id="cd00769">
    <property type="entry name" value="PheRS_beta_core"/>
    <property type="match status" value="1"/>
</dbReference>
<dbReference type="PROSITE" id="PS50886">
    <property type="entry name" value="TRBD"/>
    <property type="match status" value="1"/>
</dbReference>
<gene>
    <name evidence="15" type="primary">pheT</name>
    <name evidence="20" type="ORF">IAB67_07695</name>
</gene>
<keyword evidence="13 15" id="KW-0030">Aminoacyl-tRNA synthetase</keyword>
<comment type="similarity">
    <text evidence="2 15">Belongs to the phenylalanyl-tRNA synthetase beta subunit family. Type 1 subfamily.</text>
</comment>
<feature type="domain" description="FDX-ACB" evidence="18">
    <location>
        <begin position="702"/>
        <end position="795"/>
    </location>
</feature>
<dbReference type="InterPro" id="IPR045864">
    <property type="entry name" value="aa-tRNA-synth_II/BPL/LPL"/>
</dbReference>
<feature type="binding site" evidence="15">
    <location>
        <position position="455"/>
    </location>
    <ligand>
        <name>Mg(2+)</name>
        <dbReference type="ChEBI" id="CHEBI:18420"/>
        <note>shared with alpha subunit</note>
    </ligand>
</feature>
<keyword evidence="4 15" id="KW-0963">Cytoplasm</keyword>
<evidence type="ECO:0000256" key="10">
    <source>
        <dbReference type="ARBA" id="ARBA00022842"/>
    </source>
</evidence>
<evidence type="ECO:0000256" key="2">
    <source>
        <dbReference type="ARBA" id="ARBA00008653"/>
    </source>
</evidence>
<dbReference type="InterPro" id="IPR036690">
    <property type="entry name" value="Fdx_antiC-bd_sf"/>
</dbReference>
<dbReference type="InterPro" id="IPR005146">
    <property type="entry name" value="B3/B4_tRNA-bd"/>
</dbReference>
<dbReference type="AlphaFoldDB" id="A0A9D1IW00"/>
<dbReference type="EC" id="6.1.1.20" evidence="15"/>
<dbReference type="FunFam" id="3.50.40.10:FF:000001">
    <property type="entry name" value="Phenylalanine--tRNA ligase beta subunit"/>
    <property type="match status" value="1"/>
</dbReference>
<dbReference type="SUPFAM" id="SSF54991">
    <property type="entry name" value="Anticodon-binding domain of PheRS"/>
    <property type="match status" value="1"/>
</dbReference>
<dbReference type="SUPFAM" id="SSF55681">
    <property type="entry name" value="Class II aaRS and biotin synthetases"/>
    <property type="match status" value="1"/>
</dbReference>
<evidence type="ECO:0000259" key="18">
    <source>
        <dbReference type="PROSITE" id="PS51447"/>
    </source>
</evidence>
<evidence type="ECO:0000313" key="20">
    <source>
        <dbReference type="EMBL" id="HIU44160.1"/>
    </source>
</evidence>
<evidence type="ECO:0000256" key="4">
    <source>
        <dbReference type="ARBA" id="ARBA00022490"/>
    </source>
</evidence>
<feature type="domain" description="B5" evidence="19">
    <location>
        <begin position="406"/>
        <end position="477"/>
    </location>
</feature>
<dbReference type="InterPro" id="IPR020825">
    <property type="entry name" value="Phe-tRNA_synthase-like_B3/B4"/>
</dbReference>
<dbReference type="PROSITE" id="PS51483">
    <property type="entry name" value="B5"/>
    <property type="match status" value="1"/>
</dbReference>
<keyword evidence="9 15" id="KW-0067">ATP-binding</keyword>
<evidence type="ECO:0000256" key="3">
    <source>
        <dbReference type="ARBA" id="ARBA00011209"/>
    </source>
</evidence>
<dbReference type="Pfam" id="PF17759">
    <property type="entry name" value="tRNA_synthFbeta"/>
    <property type="match status" value="1"/>
</dbReference>
<dbReference type="InterPro" id="IPR009061">
    <property type="entry name" value="DNA-bd_dom_put_sf"/>
</dbReference>
<dbReference type="SUPFAM" id="SSF56037">
    <property type="entry name" value="PheT/TilS domain"/>
    <property type="match status" value="1"/>
</dbReference>
<dbReference type="Pfam" id="PF03484">
    <property type="entry name" value="B5"/>
    <property type="match status" value="1"/>
</dbReference>
<dbReference type="SUPFAM" id="SSF46955">
    <property type="entry name" value="Putative DNA-binding domain"/>
    <property type="match status" value="1"/>
</dbReference>
<accession>A0A9D1IW00</accession>
<dbReference type="FunFam" id="3.30.70.380:FF:000001">
    <property type="entry name" value="Phenylalanine--tRNA ligase beta subunit"/>
    <property type="match status" value="1"/>
</dbReference>
<dbReference type="GO" id="GO:0004826">
    <property type="term" value="F:phenylalanine-tRNA ligase activity"/>
    <property type="evidence" value="ECO:0007669"/>
    <property type="project" value="UniProtKB-UniRule"/>
</dbReference>
<evidence type="ECO:0000256" key="16">
    <source>
        <dbReference type="PROSITE-ProRule" id="PRU00209"/>
    </source>
</evidence>
<dbReference type="NCBIfam" id="TIGR00472">
    <property type="entry name" value="pheT_bact"/>
    <property type="match status" value="1"/>
</dbReference>
<dbReference type="Gene3D" id="2.40.50.140">
    <property type="entry name" value="Nucleic acid-binding proteins"/>
    <property type="match status" value="1"/>
</dbReference>
<name>A0A9D1IW00_9CLOT</name>
<dbReference type="GO" id="GO:0016740">
    <property type="term" value="F:transferase activity"/>
    <property type="evidence" value="ECO:0007669"/>
    <property type="project" value="UniProtKB-ARBA"/>
</dbReference>
<dbReference type="SMART" id="SM00874">
    <property type="entry name" value="B5"/>
    <property type="match status" value="1"/>
</dbReference>
<dbReference type="CDD" id="cd02796">
    <property type="entry name" value="tRNA_bind_bactPheRS"/>
    <property type="match status" value="1"/>
</dbReference>
<dbReference type="GO" id="GO:0000049">
    <property type="term" value="F:tRNA binding"/>
    <property type="evidence" value="ECO:0007669"/>
    <property type="project" value="UniProtKB-UniRule"/>
</dbReference>
<evidence type="ECO:0000256" key="15">
    <source>
        <dbReference type="HAMAP-Rule" id="MF_00283"/>
    </source>
</evidence>
<comment type="cofactor">
    <cofactor evidence="15">
        <name>Mg(2+)</name>
        <dbReference type="ChEBI" id="CHEBI:18420"/>
    </cofactor>
    <text evidence="15">Binds 2 magnesium ions per tetramer.</text>
</comment>
<dbReference type="Gene3D" id="3.30.70.380">
    <property type="entry name" value="Ferrodoxin-fold anticodon-binding domain"/>
    <property type="match status" value="1"/>
</dbReference>
<dbReference type="InterPro" id="IPR005147">
    <property type="entry name" value="tRNA_synthase_B5-dom"/>
</dbReference>
<dbReference type="SMART" id="SM00873">
    <property type="entry name" value="B3_4"/>
    <property type="match status" value="1"/>
</dbReference>
<dbReference type="InterPro" id="IPR041616">
    <property type="entry name" value="PheRS_beta_core"/>
</dbReference>
<evidence type="ECO:0000259" key="19">
    <source>
        <dbReference type="PROSITE" id="PS51483"/>
    </source>
</evidence>
<sequence>MKLPYKWLQEYTDVHEDPKSYAARMTMTGSKVEGWESPADEIKNVVVGRVLAVRKHPHADKLVVCDVDVGGKTLQICTGAPNIRADVLVPVALDGAVLPGGHRIETTTMRGELSQGMMCSFAELGLTQNDVPYGDPDGLLFLPEGTPGQDICPLFGLDDVIFDFEITPNRPDCLSVIGLARESAASFGKPLRLHEPVVHKTTGDIRELLAVEIDAPDLCPRYSAAMVKNIKIEPSPEWMRERLRNAGVRPINNIVDITNYVMLEYGQPMHAFDYSCIEQNKIIVRRSRPDEVVTTLDGQQRRVAPETLLITDPVKAVGIAGVMGGENSEITENTKMVVFESATFSGPSVRVASRRIGMRTEASGRFEKGLDCENTMPALLRACELVEMLGAGEIIGGVIDTYPNPKQPRVLPFEPDKMRALIGADIPDADMVQSLVSLGFTVENGNVTVPSWRDDAEGMADLAEEAARMYGYDKIEPTLLSGSTTIGGLNDWQKFEHTLRAACISAGYMECVTLSFLGPKVFDKLLLPQDSPLRTAVVIQNPLGEDQSLMRTTPLHSMLEVTARNYNLRNPAMNAFELSTTYTPAVKDGQADMSVLPEENRILTLMSYGNGDFYSLKGAAEAILDMAAVHGLEVLPCRDNPTYHPGRCGIMVVQGQTIGVIGQIHPQCAQNYGIGAEVYMAEIDMKKLFALRDTEKSYRPLPKYPAVARDLAVVVREDITVLELEKTISAAAGEHLESIALFDVYRGAQVPAGQKSVAFSLAFRCFDRTLTDAEVDAAMTSALHALEKEYQAVLRA</sequence>
<dbReference type="InterPro" id="IPR004532">
    <property type="entry name" value="Phe-tRNA-ligase_IIc_bsu_bact"/>
</dbReference>
<reference evidence="20" key="2">
    <citation type="journal article" date="2021" name="PeerJ">
        <title>Extensive microbial diversity within the chicken gut microbiome revealed by metagenomics and culture.</title>
        <authorList>
            <person name="Gilroy R."/>
            <person name="Ravi A."/>
            <person name="Getino M."/>
            <person name="Pursley I."/>
            <person name="Horton D.L."/>
            <person name="Alikhan N.F."/>
            <person name="Baker D."/>
            <person name="Gharbi K."/>
            <person name="Hall N."/>
            <person name="Watson M."/>
            <person name="Adriaenssens E.M."/>
            <person name="Foster-Nyarko E."/>
            <person name="Jarju S."/>
            <person name="Secka A."/>
            <person name="Antonio M."/>
            <person name="Oren A."/>
            <person name="Chaudhuri R.R."/>
            <person name="La Ragione R."/>
            <person name="Hildebrand F."/>
            <person name="Pallen M.J."/>
        </authorList>
    </citation>
    <scope>NUCLEOTIDE SEQUENCE</scope>
    <source>
        <strain evidence="20">CHK191-8634</strain>
    </source>
</reference>
<dbReference type="InterPro" id="IPR012340">
    <property type="entry name" value="NA-bd_OB-fold"/>
</dbReference>
<evidence type="ECO:0000256" key="13">
    <source>
        <dbReference type="ARBA" id="ARBA00023146"/>
    </source>
</evidence>
<dbReference type="InterPro" id="IPR005121">
    <property type="entry name" value="Fdx_antiC-bd"/>
</dbReference>
<dbReference type="Proteomes" id="UP000824073">
    <property type="component" value="Unassembled WGS sequence"/>
</dbReference>
<dbReference type="HAMAP" id="MF_00283">
    <property type="entry name" value="Phe_tRNA_synth_beta1"/>
    <property type="match status" value="1"/>
</dbReference>
<evidence type="ECO:0000256" key="9">
    <source>
        <dbReference type="ARBA" id="ARBA00022840"/>
    </source>
</evidence>
<dbReference type="SUPFAM" id="SSF50249">
    <property type="entry name" value="Nucleic acid-binding proteins"/>
    <property type="match status" value="1"/>
</dbReference>
<dbReference type="Gene3D" id="3.50.40.10">
    <property type="entry name" value="Phenylalanyl-trna Synthetase, Chain B, domain 3"/>
    <property type="match status" value="1"/>
</dbReference>
<dbReference type="PROSITE" id="PS51447">
    <property type="entry name" value="FDX_ACB"/>
    <property type="match status" value="1"/>
</dbReference>
<keyword evidence="11 16" id="KW-0694">RNA-binding</keyword>
<dbReference type="InterPro" id="IPR045060">
    <property type="entry name" value="Phe-tRNA-ligase_IIc_bsu"/>
</dbReference>
<dbReference type="Pfam" id="PF03147">
    <property type="entry name" value="FDX-ACB"/>
    <property type="match status" value="1"/>
</dbReference>
<comment type="subcellular location">
    <subcellularLocation>
        <location evidence="1 15">Cytoplasm</location>
    </subcellularLocation>
</comment>
<keyword evidence="12 15" id="KW-0648">Protein biosynthesis</keyword>
<evidence type="ECO:0000256" key="14">
    <source>
        <dbReference type="ARBA" id="ARBA00049255"/>
    </source>
</evidence>
<dbReference type="EMBL" id="DVMR01000058">
    <property type="protein sequence ID" value="HIU44160.1"/>
    <property type="molecule type" value="Genomic_DNA"/>
</dbReference>
<evidence type="ECO:0000259" key="17">
    <source>
        <dbReference type="PROSITE" id="PS50886"/>
    </source>
</evidence>
<evidence type="ECO:0000256" key="12">
    <source>
        <dbReference type="ARBA" id="ARBA00022917"/>
    </source>
</evidence>
<dbReference type="Pfam" id="PF01588">
    <property type="entry name" value="tRNA_bind"/>
    <property type="match status" value="1"/>
</dbReference>
<dbReference type="GO" id="GO:0005524">
    <property type="term" value="F:ATP binding"/>
    <property type="evidence" value="ECO:0007669"/>
    <property type="project" value="UniProtKB-UniRule"/>
</dbReference>
<dbReference type="PANTHER" id="PTHR10947:SF0">
    <property type="entry name" value="PHENYLALANINE--TRNA LIGASE BETA SUBUNIT"/>
    <property type="match status" value="1"/>
</dbReference>
<feature type="binding site" evidence="15">
    <location>
        <position position="461"/>
    </location>
    <ligand>
        <name>Mg(2+)</name>
        <dbReference type="ChEBI" id="CHEBI:18420"/>
        <note>shared with alpha subunit</note>
    </ligand>
</feature>
<proteinExistence type="inferred from homology"/>
<keyword evidence="5 16" id="KW-0820">tRNA-binding</keyword>
<comment type="caution">
    <text evidence="20">The sequence shown here is derived from an EMBL/GenBank/DDBJ whole genome shotgun (WGS) entry which is preliminary data.</text>
</comment>
<evidence type="ECO:0000256" key="11">
    <source>
        <dbReference type="ARBA" id="ARBA00022884"/>
    </source>
</evidence>
<evidence type="ECO:0000256" key="1">
    <source>
        <dbReference type="ARBA" id="ARBA00004496"/>
    </source>
</evidence>
<organism evidence="20 21">
    <name type="scientific">Candidatus Ventrousia excrementavium</name>
    <dbReference type="NCBI Taxonomy" id="2840961"/>
    <lineage>
        <taxon>Bacteria</taxon>
        <taxon>Bacillati</taxon>
        <taxon>Bacillota</taxon>
        <taxon>Clostridia</taxon>
        <taxon>Eubacteriales</taxon>
        <taxon>Clostridiaceae</taxon>
        <taxon>Clostridiaceae incertae sedis</taxon>
        <taxon>Candidatus Ventrousia</taxon>
    </lineage>
</organism>
<dbReference type="PANTHER" id="PTHR10947">
    <property type="entry name" value="PHENYLALANYL-TRNA SYNTHETASE BETA CHAIN AND LEUCINE-RICH REPEAT-CONTAINING PROTEIN 47"/>
    <property type="match status" value="1"/>
</dbReference>
<comment type="subunit">
    <text evidence="3 15">Tetramer of two alpha and two beta subunits.</text>
</comment>
<protein>
    <recommendedName>
        <fullName evidence="15">Phenylalanine--tRNA ligase beta subunit</fullName>
        <ecNumber evidence="15">6.1.1.20</ecNumber>
    </recommendedName>
    <alternativeName>
        <fullName evidence="15">Phenylalanyl-tRNA synthetase beta subunit</fullName>
        <shortName evidence="15">PheRS</shortName>
    </alternativeName>
</protein>
<evidence type="ECO:0000256" key="5">
    <source>
        <dbReference type="ARBA" id="ARBA00022555"/>
    </source>
</evidence>
<keyword evidence="8 15" id="KW-0547">Nucleotide-binding</keyword>
<reference evidence="20" key="1">
    <citation type="submission" date="2020-10" db="EMBL/GenBank/DDBJ databases">
        <authorList>
            <person name="Gilroy R."/>
        </authorList>
    </citation>
    <scope>NUCLEOTIDE SEQUENCE</scope>
    <source>
        <strain evidence="20">CHK191-8634</strain>
    </source>
</reference>
<dbReference type="GO" id="GO:0140096">
    <property type="term" value="F:catalytic activity, acting on a protein"/>
    <property type="evidence" value="ECO:0007669"/>
    <property type="project" value="UniProtKB-ARBA"/>
</dbReference>
<feature type="domain" description="TRNA-binding" evidence="17">
    <location>
        <begin position="39"/>
        <end position="152"/>
    </location>
</feature>
<dbReference type="Pfam" id="PF03483">
    <property type="entry name" value="B3_4"/>
    <property type="match status" value="1"/>
</dbReference>
<evidence type="ECO:0000256" key="7">
    <source>
        <dbReference type="ARBA" id="ARBA00022723"/>
    </source>
</evidence>
<dbReference type="SMART" id="SM00896">
    <property type="entry name" value="FDX-ACB"/>
    <property type="match status" value="1"/>
</dbReference>
<dbReference type="GO" id="GO:0000287">
    <property type="term" value="F:magnesium ion binding"/>
    <property type="evidence" value="ECO:0007669"/>
    <property type="project" value="UniProtKB-UniRule"/>
</dbReference>
<dbReference type="InterPro" id="IPR033714">
    <property type="entry name" value="tRNA_bind_bactPheRS"/>
</dbReference>
<evidence type="ECO:0000313" key="21">
    <source>
        <dbReference type="Proteomes" id="UP000824073"/>
    </source>
</evidence>
<keyword evidence="10 15" id="KW-0460">Magnesium</keyword>
<dbReference type="InterPro" id="IPR002547">
    <property type="entry name" value="tRNA-bd_dom"/>
</dbReference>
<dbReference type="GO" id="GO:0006432">
    <property type="term" value="P:phenylalanyl-tRNA aminoacylation"/>
    <property type="evidence" value="ECO:0007669"/>
    <property type="project" value="UniProtKB-UniRule"/>
</dbReference>
<evidence type="ECO:0000256" key="6">
    <source>
        <dbReference type="ARBA" id="ARBA00022598"/>
    </source>
</evidence>
<comment type="catalytic activity">
    <reaction evidence="14 15">
        <text>tRNA(Phe) + L-phenylalanine + ATP = L-phenylalanyl-tRNA(Phe) + AMP + diphosphate + H(+)</text>
        <dbReference type="Rhea" id="RHEA:19413"/>
        <dbReference type="Rhea" id="RHEA-COMP:9668"/>
        <dbReference type="Rhea" id="RHEA-COMP:9699"/>
        <dbReference type="ChEBI" id="CHEBI:15378"/>
        <dbReference type="ChEBI" id="CHEBI:30616"/>
        <dbReference type="ChEBI" id="CHEBI:33019"/>
        <dbReference type="ChEBI" id="CHEBI:58095"/>
        <dbReference type="ChEBI" id="CHEBI:78442"/>
        <dbReference type="ChEBI" id="CHEBI:78531"/>
        <dbReference type="ChEBI" id="CHEBI:456215"/>
        <dbReference type="EC" id="6.1.1.20"/>
    </reaction>
</comment>
<keyword evidence="7 15" id="KW-0479">Metal-binding</keyword>
<dbReference type="Gene3D" id="3.30.930.10">
    <property type="entry name" value="Bira Bifunctional Protein, Domain 2"/>
    <property type="match status" value="1"/>
</dbReference>
<feature type="binding site" evidence="15">
    <location>
        <position position="464"/>
    </location>
    <ligand>
        <name>Mg(2+)</name>
        <dbReference type="ChEBI" id="CHEBI:18420"/>
        <note>shared with alpha subunit</note>
    </ligand>
</feature>
<keyword evidence="6 15" id="KW-0436">Ligase</keyword>
<feature type="binding site" evidence="15">
    <location>
        <position position="465"/>
    </location>
    <ligand>
        <name>Mg(2+)</name>
        <dbReference type="ChEBI" id="CHEBI:18420"/>
        <note>shared with alpha subunit</note>
    </ligand>
</feature>
<dbReference type="GO" id="GO:0009328">
    <property type="term" value="C:phenylalanine-tRNA ligase complex"/>
    <property type="evidence" value="ECO:0007669"/>
    <property type="project" value="TreeGrafter"/>
</dbReference>
<evidence type="ECO:0000256" key="8">
    <source>
        <dbReference type="ARBA" id="ARBA00022741"/>
    </source>
</evidence>
<dbReference type="Gene3D" id="3.30.56.10">
    <property type="match status" value="2"/>
</dbReference>